<evidence type="ECO:0000256" key="2">
    <source>
        <dbReference type="ARBA" id="ARBA00012918"/>
    </source>
</evidence>
<keyword evidence="4" id="KW-0315">Glutamine amidotransferase</keyword>
<comment type="similarity">
    <text evidence="1">Belongs to the glutaminase PdxT/SNO family.</text>
</comment>
<evidence type="ECO:0000256" key="1">
    <source>
        <dbReference type="ARBA" id="ARBA00008345"/>
    </source>
</evidence>
<dbReference type="PROSITE" id="PS51130">
    <property type="entry name" value="PDXT_SNO_2"/>
    <property type="match status" value="1"/>
</dbReference>
<dbReference type="InterPro" id="IPR002161">
    <property type="entry name" value="PdxT/SNO"/>
</dbReference>
<evidence type="ECO:0000256" key="6">
    <source>
        <dbReference type="ARBA" id="ARBA00049534"/>
    </source>
</evidence>
<organism evidence="7 8">
    <name type="scientific">Hohenbuehelia grisea</name>
    <dbReference type="NCBI Taxonomy" id="104357"/>
    <lineage>
        <taxon>Eukaryota</taxon>
        <taxon>Fungi</taxon>
        <taxon>Dikarya</taxon>
        <taxon>Basidiomycota</taxon>
        <taxon>Agaricomycotina</taxon>
        <taxon>Agaricomycetes</taxon>
        <taxon>Agaricomycetidae</taxon>
        <taxon>Agaricales</taxon>
        <taxon>Pleurotineae</taxon>
        <taxon>Pleurotaceae</taxon>
        <taxon>Hohenbuehelia</taxon>
    </lineage>
</organism>
<evidence type="ECO:0000256" key="5">
    <source>
        <dbReference type="ARBA" id="ARBA00023239"/>
    </source>
</evidence>
<evidence type="ECO:0000256" key="4">
    <source>
        <dbReference type="ARBA" id="ARBA00022962"/>
    </source>
</evidence>
<sequence>MRLEADGVHGVHLGQWTSQNGDHSQELEVVIGVLALQGAFAEHQDILQRLFVSSHFRSATSTAAHGQPLKFTSITVRTVEELERCSALIIPGGESTTIALLLRLSNLLEPLQEFTLHKPIWGTCAGAILLSTEVANPKKGGQEVLKRIGVRIERNGWGSQVESFEAHMDVPMLRNPQRPFLGVFIRAPVVVSLLDAISFNLKAPQPLNHSSTISPPPIEIVARLPEHLLPSQTCDSEDDHNAQSVVALRQGRHFLTTFHPELTDDDRFHDFFVRRCVLPSVLAQDHS</sequence>
<dbReference type="InterPro" id="IPR021196">
    <property type="entry name" value="PdxT/SNO_CS"/>
</dbReference>
<comment type="caution">
    <text evidence="7">The sequence shown here is derived from an EMBL/GenBank/DDBJ whole genome shotgun (WGS) entry which is preliminary data.</text>
</comment>
<dbReference type="InterPro" id="IPR029062">
    <property type="entry name" value="Class_I_gatase-like"/>
</dbReference>
<comment type="catalytic activity">
    <reaction evidence="6">
        <text>L-glutamine + H2O = L-glutamate + NH4(+)</text>
        <dbReference type="Rhea" id="RHEA:15889"/>
        <dbReference type="ChEBI" id="CHEBI:15377"/>
        <dbReference type="ChEBI" id="CHEBI:28938"/>
        <dbReference type="ChEBI" id="CHEBI:29985"/>
        <dbReference type="ChEBI" id="CHEBI:58359"/>
        <dbReference type="EC" id="3.5.1.2"/>
    </reaction>
</comment>
<protein>
    <recommendedName>
        <fullName evidence="2">glutaminase</fullName>
        <ecNumber evidence="2">3.5.1.2</ecNumber>
    </recommendedName>
</protein>
<name>A0ABR3J039_9AGAR</name>
<keyword evidence="3" id="KW-0378">Hydrolase</keyword>
<dbReference type="Pfam" id="PF01174">
    <property type="entry name" value="SNO"/>
    <property type="match status" value="2"/>
</dbReference>
<evidence type="ECO:0000256" key="3">
    <source>
        <dbReference type="ARBA" id="ARBA00022801"/>
    </source>
</evidence>
<keyword evidence="8" id="KW-1185">Reference proteome</keyword>
<dbReference type="NCBIfam" id="TIGR03800">
    <property type="entry name" value="PLP_synth_Pdx2"/>
    <property type="match status" value="1"/>
</dbReference>
<proteinExistence type="inferred from homology"/>
<dbReference type="Gene3D" id="3.40.50.880">
    <property type="match status" value="1"/>
</dbReference>
<keyword evidence="5" id="KW-0456">Lyase</keyword>
<accession>A0ABR3J039</accession>
<dbReference type="PROSITE" id="PS01236">
    <property type="entry name" value="PDXT_SNO_1"/>
    <property type="match status" value="1"/>
</dbReference>
<dbReference type="Proteomes" id="UP001556367">
    <property type="component" value="Unassembled WGS sequence"/>
</dbReference>
<gene>
    <name evidence="7" type="ORF">HGRIS_009047</name>
</gene>
<reference evidence="8" key="1">
    <citation type="submission" date="2024-06" db="EMBL/GenBank/DDBJ databases">
        <title>Multi-omics analyses provide insights into the biosynthesis of the anticancer antibiotic pleurotin in Hohenbuehelia grisea.</title>
        <authorList>
            <person name="Weaver J.A."/>
            <person name="Alberti F."/>
        </authorList>
    </citation>
    <scope>NUCLEOTIDE SEQUENCE [LARGE SCALE GENOMIC DNA]</scope>
    <source>
        <strain evidence="8">T-177</strain>
    </source>
</reference>
<dbReference type="PANTHER" id="PTHR31559:SF0">
    <property type="entry name" value="PYRIDOXAL 5'-PHOSPHATE SYNTHASE SUBUNIT SNO1-RELATED"/>
    <property type="match status" value="1"/>
</dbReference>
<dbReference type="PANTHER" id="PTHR31559">
    <property type="entry name" value="PYRIDOXAL 5'-PHOSPHATE SYNTHASE SUBUNIT SNO"/>
    <property type="match status" value="1"/>
</dbReference>
<dbReference type="SUPFAM" id="SSF52317">
    <property type="entry name" value="Class I glutamine amidotransferase-like"/>
    <property type="match status" value="1"/>
</dbReference>
<dbReference type="EMBL" id="JASNQZ010000012">
    <property type="protein sequence ID" value="KAL0948942.1"/>
    <property type="molecule type" value="Genomic_DNA"/>
</dbReference>
<evidence type="ECO:0000313" key="7">
    <source>
        <dbReference type="EMBL" id="KAL0948942.1"/>
    </source>
</evidence>
<evidence type="ECO:0000313" key="8">
    <source>
        <dbReference type="Proteomes" id="UP001556367"/>
    </source>
</evidence>
<dbReference type="EC" id="3.5.1.2" evidence="2"/>